<reference evidence="5" key="2">
    <citation type="journal article" date="2021" name="PeerJ">
        <title>Extensive microbial diversity within the chicken gut microbiome revealed by metagenomics and culture.</title>
        <authorList>
            <person name="Gilroy R."/>
            <person name="Ravi A."/>
            <person name="Getino M."/>
            <person name="Pursley I."/>
            <person name="Horton D.L."/>
            <person name="Alikhan N.F."/>
            <person name="Baker D."/>
            <person name="Gharbi K."/>
            <person name="Hall N."/>
            <person name="Watson M."/>
            <person name="Adriaenssens E.M."/>
            <person name="Foster-Nyarko E."/>
            <person name="Jarju S."/>
            <person name="Secka A."/>
            <person name="Antonio M."/>
            <person name="Oren A."/>
            <person name="Chaudhuri R.R."/>
            <person name="La Ragione R."/>
            <person name="Hildebrand F."/>
            <person name="Pallen M.J."/>
        </authorList>
    </citation>
    <scope>NUCLEOTIDE SEQUENCE</scope>
    <source>
        <strain evidence="5">B2-16538</strain>
    </source>
</reference>
<dbReference type="SUPFAM" id="SSF46689">
    <property type="entry name" value="Homeodomain-like"/>
    <property type="match status" value="1"/>
</dbReference>
<dbReference type="EMBL" id="JADILX010000025">
    <property type="protein sequence ID" value="MBO8485069.1"/>
    <property type="molecule type" value="Genomic_DNA"/>
</dbReference>
<keyword evidence="3" id="KW-0804">Transcription</keyword>
<dbReference type="AlphaFoldDB" id="A0A9D9J413"/>
<dbReference type="Pfam" id="PF12833">
    <property type="entry name" value="HTH_18"/>
    <property type="match status" value="1"/>
</dbReference>
<sequence length="294" mass="33193">MKHVGLQQIPALVPDSCRLGDSFIFLDTDGIRRLAGYNIIGCRLLLMLHGGVLTMKINGNPAVVRENDFVDILEGTRVCFGVPDPHVRIVCMVTTRKFIMDSLQGVVPDIQNYILRILTEPVMHLQEAEAEILSRQAALVAGAVSDKGHRYREELVKVYFKAFSLNLSNIVLNKYDIRPSRPQGGMKKKDSLISGFMELVWKNFLENREVSFYARELCVTPKHLSRVIKENTGKSPHQIIAGEVLALAVQLLQNDDMLVQQVSDILHFSDQAAFSKFFKKYMGTSPAEYRKNSR</sequence>
<gene>
    <name evidence="5" type="ORF">IAB78_01410</name>
</gene>
<organism evidence="5 6">
    <name type="scientific">Candidatus Cryptobacteroides excrementavium</name>
    <dbReference type="NCBI Taxonomy" id="2840759"/>
    <lineage>
        <taxon>Bacteria</taxon>
        <taxon>Pseudomonadati</taxon>
        <taxon>Bacteroidota</taxon>
        <taxon>Bacteroidia</taxon>
        <taxon>Bacteroidales</taxon>
        <taxon>Candidatus Cryptobacteroides</taxon>
    </lineage>
</organism>
<dbReference type="InterPro" id="IPR018060">
    <property type="entry name" value="HTH_AraC"/>
</dbReference>
<dbReference type="GO" id="GO:0043565">
    <property type="term" value="F:sequence-specific DNA binding"/>
    <property type="evidence" value="ECO:0007669"/>
    <property type="project" value="InterPro"/>
</dbReference>
<feature type="domain" description="HTH araC/xylS-type" evidence="4">
    <location>
        <begin position="194"/>
        <end position="292"/>
    </location>
</feature>
<proteinExistence type="predicted"/>
<comment type="caution">
    <text evidence="5">The sequence shown here is derived from an EMBL/GenBank/DDBJ whole genome shotgun (WGS) entry which is preliminary data.</text>
</comment>
<dbReference type="Proteomes" id="UP000823750">
    <property type="component" value="Unassembled WGS sequence"/>
</dbReference>
<protein>
    <submittedName>
        <fullName evidence="5">AraC family transcriptional regulator</fullName>
    </submittedName>
</protein>
<evidence type="ECO:0000256" key="3">
    <source>
        <dbReference type="ARBA" id="ARBA00023163"/>
    </source>
</evidence>
<dbReference type="Gene3D" id="1.10.10.60">
    <property type="entry name" value="Homeodomain-like"/>
    <property type="match status" value="1"/>
</dbReference>
<keyword evidence="2" id="KW-0238">DNA-binding</keyword>
<name>A0A9D9J413_9BACT</name>
<dbReference type="PANTHER" id="PTHR43280">
    <property type="entry name" value="ARAC-FAMILY TRANSCRIPTIONAL REGULATOR"/>
    <property type="match status" value="1"/>
</dbReference>
<evidence type="ECO:0000256" key="2">
    <source>
        <dbReference type="ARBA" id="ARBA00023125"/>
    </source>
</evidence>
<evidence type="ECO:0000313" key="6">
    <source>
        <dbReference type="Proteomes" id="UP000823750"/>
    </source>
</evidence>
<evidence type="ECO:0000313" key="5">
    <source>
        <dbReference type="EMBL" id="MBO8485069.1"/>
    </source>
</evidence>
<reference evidence="5" key="1">
    <citation type="submission" date="2020-10" db="EMBL/GenBank/DDBJ databases">
        <authorList>
            <person name="Gilroy R."/>
        </authorList>
    </citation>
    <scope>NUCLEOTIDE SEQUENCE</scope>
    <source>
        <strain evidence="5">B2-16538</strain>
    </source>
</reference>
<dbReference type="GO" id="GO:0003700">
    <property type="term" value="F:DNA-binding transcription factor activity"/>
    <property type="evidence" value="ECO:0007669"/>
    <property type="project" value="InterPro"/>
</dbReference>
<dbReference type="SMART" id="SM00342">
    <property type="entry name" value="HTH_ARAC"/>
    <property type="match status" value="1"/>
</dbReference>
<accession>A0A9D9J413</accession>
<evidence type="ECO:0000256" key="1">
    <source>
        <dbReference type="ARBA" id="ARBA00023015"/>
    </source>
</evidence>
<dbReference type="PANTHER" id="PTHR43280:SF32">
    <property type="entry name" value="TRANSCRIPTIONAL REGULATORY PROTEIN"/>
    <property type="match status" value="1"/>
</dbReference>
<keyword evidence="1" id="KW-0805">Transcription regulation</keyword>
<evidence type="ECO:0000259" key="4">
    <source>
        <dbReference type="PROSITE" id="PS01124"/>
    </source>
</evidence>
<dbReference type="PROSITE" id="PS01124">
    <property type="entry name" value="HTH_ARAC_FAMILY_2"/>
    <property type="match status" value="1"/>
</dbReference>
<dbReference type="InterPro" id="IPR009057">
    <property type="entry name" value="Homeodomain-like_sf"/>
</dbReference>